<dbReference type="Proteomes" id="UP000789739">
    <property type="component" value="Unassembled WGS sequence"/>
</dbReference>
<name>A0A9N8WGJ0_9GLOM</name>
<proteinExistence type="predicted"/>
<reference evidence="1" key="1">
    <citation type="submission" date="2021-06" db="EMBL/GenBank/DDBJ databases">
        <authorList>
            <person name="Kallberg Y."/>
            <person name="Tangrot J."/>
            <person name="Rosling A."/>
        </authorList>
    </citation>
    <scope>NUCLEOTIDE SEQUENCE</scope>
    <source>
        <strain evidence="1">BR232B</strain>
    </source>
</reference>
<sequence length="47" mass="5454">MGDADFEEIVMEWSRRHGVFSAWFKNLRGITLALLLERSVHQEGSFS</sequence>
<dbReference type="AlphaFoldDB" id="A0A9N8WGJ0"/>
<protein>
    <submittedName>
        <fullName evidence="1">7870_t:CDS:1</fullName>
    </submittedName>
</protein>
<gene>
    <name evidence="1" type="ORF">PBRASI_LOCUS1716</name>
</gene>
<accession>A0A9N8WGJ0</accession>
<keyword evidence="2" id="KW-1185">Reference proteome</keyword>
<evidence type="ECO:0000313" key="2">
    <source>
        <dbReference type="Proteomes" id="UP000789739"/>
    </source>
</evidence>
<organism evidence="1 2">
    <name type="scientific">Paraglomus brasilianum</name>
    <dbReference type="NCBI Taxonomy" id="144538"/>
    <lineage>
        <taxon>Eukaryota</taxon>
        <taxon>Fungi</taxon>
        <taxon>Fungi incertae sedis</taxon>
        <taxon>Mucoromycota</taxon>
        <taxon>Glomeromycotina</taxon>
        <taxon>Glomeromycetes</taxon>
        <taxon>Paraglomerales</taxon>
        <taxon>Paraglomeraceae</taxon>
        <taxon>Paraglomus</taxon>
    </lineage>
</organism>
<dbReference type="EMBL" id="CAJVPI010000118">
    <property type="protein sequence ID" value="CAG8483630.1"/>
    <property type="molecule type" value="Genomic_DNA"/>
</dbReference>
<evidence type="ECO:0000313" key="1">
    <source>
        <dbReference type="EMBL" id="CAG8483630.1"/>
    </source>
</evidence>
<comment type="caution">
    <text evidence="1">The sequence shown here is derived from an EMBL/GenBank/DDBJ whole genome shotgun (WGS) entry which is preliminary data.</text>
</comment>